<protein>
    <submittedName>
        <fullName evidence="1">Uncharacterized protein</fullName>
    </submittedName>
</protein>
<accession>A0AAV0BQ32</accession>
<dbReference type="EMBL" id="CALTRL010006009">
    <property type="protein sequence ID" value="CAH7688758.1"/>
    <property type="molecule type" value="Genomic_DNA"/>
</dbReference>
<reference evidence="1" key="1">
    <citation type="submission" date="2022-06" db="EMBL/GenBank/DDBJ databases">
        <authorList>
            <consortium name="SYNGENTA / RWTH Aachen University"/>
        </authorList>
    </citation>
    <scope>NUCLEOTIDE SEQUENCE</scope>
</reference>
<sequence length="70" mass="7951">YRWCPTNPRLFALSSSSPNASSARSNKAGSTECSLPSCYQTFEMLLRYDSKSDTLFSNSCYLIPLRFLRL</sequence>
<gene>
    <name evidence="1" type="ORF">PPACK8108_LOCUS23767</name>
</gene>
<proteinExistence type="predicted"/>
<keyword evidence="2" id="KW-1185">Reference proteome</keyword>
<evidence type="ECO:0000313" key="2">
    <source>
        <dbReference type="Proteomes" id="UP001153365"/>
    </source>
</evidence>
<dbReference type="AlphaFoldDB" id="A0AAV0BQ32"/>
<dbReference type="Proteomes" id="UP001153365">
    <property type="component" value="Unassembled WGS sequence"/>
</dbReference>
<comment type="caution">
    <text evidence="1">The sequence shown here is derived from an EMBL/GenBank/DDBJ whole genome shotgun (WGS) entry which is preliminary data.</text>
</comment>
<name>A0AAV0BQ32_PHAPC</name>
<organism evidence="1 2">
    <name type="scientific">Phakopsora pachyrhizi</name>
    <name type="common">Asian soybean rust disease fungus</name>
    <dbReference type="NCBI Taxonomy" id="170000"/>
    <lineage>
        <taxon>Eukaryota</taxon>
        <taxon>Fungi</taxon>
        <taxon>Dikarya</taxon>
        <taxon>Basidiomycota</taxon>
        <taxon>Pucciniomycotina</taxon>
        <taxon>Pucciniomycetes</taxon>
        <taxon>Pucciniales</taxon>
        <taxon>Phakopsoraceae</taxon>
        <taxon>Phakopsora</taxon>
    </lineage>
</organism>
<evidence type="ECO:0000313" key="1">
    <source>
        <dbReference type="EMBL" id="CAH7688758.1"/>
    </source>
</evidence>
<feature type="non-terminal residue" evidence="1">
    <location>
        <position position="1"/>
    </location>
</feature>